<comment type="caution">
    <text evidence="3">The sequence shown here is derived from an EMBL/GenBank/DDBJ whole genome shotgun (WGS) entry which is preliminary data.</text>
</comment>
<gene>
    <name evidence="3" type="ORF">D5S18_28415</name>
</gene>
<dbReference type="InterPro" id="IPR029044">
    <property type="entry name" value="Nucleotide-diphossugar_trans"/>
</dbReference>
<dbReference type="Pfam" id="PF00535">
    <property type="entry name" value="Glycos_transf_2"/>
    <property type="match status" value="1"/>
</dbReference>
<accession>A0A3A4JUG3</accession>
<name>A0A3A4JUG3_9NOCA</name>
<dbReference type="Gene3D" id="3.90.550.10">
    <property type="entry name" value="Spore Coat Polysaccharide Biosynthesis Protein SpsA, Chain A"/>
    <property type="match status" value="1"/>
</dbReference>
<dbReference type="EMBL" id="QZFU01000041">
    <property type="protein sequence ID" value="RJO69825.1"/>
    <property type="molecule type" value="Genomic_DNA"/>
</dbReference>
<dbReference type="InterPro" id="IPR001173">
    <property type="entry name" value="Glyco_trans_2-like"/>
</dbReference>
<organism evidence="3 4">
    <name type="scientific">Nocardia panacis</name>
    <dbReference type="NCBI Taxonomy" id="2340916"/>
    <lineage>
        <taxon>Bacteria</taxon>
        <taxon>Bacillati</taxon>
        <taxon>Actinomycetota</taxon>
        <taxon>Actinomycetes</taxon>
        <taxon>Mycobacteriales</taxon>
        <taxon>Nocardiaceae</taxon>
        <taxon>Nocardia</taxon>
    </lineage>
</organism>
<dbReference type="GO" id="GO:0016740">
    <property type="term" value="F:transferase activity"/>
    <property type="evidence" value="ECO:0007669"/>
    <property type="project" value="UniProtKB-KW"/>
</dbReference>
<feature type="region of interest" description="Disordered" evidence="1">
    <location>
        <begin position="1"/>
        <end position="31"/>
    </location>
</feature>
<proteinExistence type="predicted"/>
<protein>
    <submittedName>
        <fullName evidence="3">Glycosyltransferase</fullName>
    </submittedName>
</protein>
<evidence type="ECO:0000256" key="1">
    <source>
        <dbReference type="SAM" id="MobiDB-lite"/>
    </source>
</evidence>
<keyword evidence="4" id="KW-1185">Reference proteome</keyword>
<dbReference type="InterPro" id="IPR050834">
    <property type="entry name" value="Glycosyltransf_2"/>
</dbReference>
<reference evidence="3 4" key="1">
    <citation type="submission" date="2018-09" db="EMBL/GenBank/DDBJ databases">
        <title>YIM PH21274 draft genome.</title>
        <authorList>
            <person name="Miao C."/>
        </authorList>
    </citation>
    <scope>NUCLEOTIDE SEQUENCE [LARGE SCALE GENOMIC DNA]</scope>
    <source>
        <strain evidence="3 4">YIM PH 21724</strain>
    </source>
</reference>
<feature type="domain" description="Glycosyltransferase 2-like" evidence="2">
    <location>
        <begin position="42"/>
        <end position="202"/>
    </location>
</feature>
<evidence type="ECO:0000313" key="4">
    <source>
        <dbReference type="Proteomes" id="UP000266677"/>
    </source>
</evidence>
<dbReference type="PANTHER" id="PTHR43685">
    <property type="entry name" value="GLYCOSYLTRANSFERASE"/>
    <property type="match status" value="1"/>
</dbReference>
<dbReference type="AlphaFoldDB" id="A0A3A4JUG3"/>
<dbReference type="PANTHER" id="PTHR43685:SF2">
    <property type="entry name" value="GLYCOSYLTRANSFERASE 2-LIKE DOMAIN-CONTAINING PROTEIN"/>
    <property type="match status" value="1"/>
</dbReference>
<keyword evidence="3" id="KW-0808">Transferase</keyword>
<dbReference type="Proteomes" id="UP000266677">
    <property type="component" value="Unassembled WGS sequence"/>
</dbReference>
<evidence type="ECO:0000259" key="2">
    <source>
        <dbReference type="Pfam" id="PF00535"/>
    </source>
</evidence>
<dbReference type="SUPFAM" id="SSF53448">
    <property type="entry name" value="Nucleotide-diphospho-sugar transferases"/>
    <property type="match status" value="1"/>
</dbReference>
<evidence type="ECO:0000313" key="3">
    <source>
        <dbReference type="EMBL" id="RJO69825.1"/>
    </source>
</evidence>
<sequence length="327" mass="35967">MPSGCGSPGLASSVGERRSGHTRKNAVSIDNGSAQAGPEFVSIIIPVYNGLPDLDEQLAGLAEQDYQGSYEVIVSDNGSKDGLREHISNHPLTSRLGLRYVDSSAKRGAPFARNNAAKVAKGEFLAFVDQDDRVYPGWLSALVRTAADYDAVSGALEVTSLNTPEVALSRPLPAPEDGFPTHWLPYANGNNTSYWRSAFEKIGGYDEELIIAGDDVDISWRLQLAGLRFGHASDALVAYRLRHDWDAAWQQSVNYGYGAVQVYVKHRANGCPRLPWQATLQSLLMTVRHNPYIPLTRNRIPHGLWVLHAGVFVGRIRASLRYRTYYG</sequence>